<gene>
    <name evidence="7" type="ordered locus">Igag_1456</name>
</gene>
<dbReference type="InterPro" id="IPR028090">
    <property type="entry name" value="JAB_dom_prok"/>
</dbReference>
<dbReference type="GO" id="GO:0008235">
    <property type="term" value="F:metalloexopeptidase activity"/>
    <property type="evidence" value="ECO:0007669"/>
    <property type="project" value="TreeGrafter"/>
</dbReference>
<keyword evidence="5" id="KW-0482">Metalloprotease</keyword>
<evidence type="ECO:0000256" key="1">
    <source>
        <dbReference type="ARBA" id="ARBA00022670"/>
    </source>
</evidence>
<dbReference type="InterPro" id="IPR051929">
    <property type="entry name" value="VirAsm_ModProt"/>
</dbReference>
<dbReference type="SUPFAM" id="SSF102712">
    <property type="entry name" value="JAB1/MPN domain"/>
    <property type="match status" value="1"/>
</dbReference>
<keyword evidence="4" id="KW-0862">Zinc</keyword>
<evidence type="ECO:0000259" key="6">
    <source>
        <dbReference type="Pfam" id="PF14464"/>
    </source>
</evidence>
<evidence type="ECO:0000256" key="4">
    <source>
        <dbReference type="ARBA" id="ARBA00022833"/>
    </source>
</evidence>
<dbReference type="Proteomes" id="UP000001304">
    <property type="component" value="Chromosome"/>
</dbReference>
<feature type="domain" description="JAB" evidence="6">
    <location>
        <begin position="10"/>
        <end position="120"/>
    </location>
</feature>
<keyword evidence="2" id="KW-0479">Metal-binding</keyword>
<dbReference type="EMBL" id="CP002098">
    <property type="protein sequence ID" value="ADM28258.1"/>
    <property type="molecule type" value="Genomic_DNA"/>
</dbReference>
<dbReference type="PANTHER" id="PTHR34858:SF1">
    <property type="entry name" value="CYSO-CYSTEINE PEPTIDASE"/>
    <property type="match status" value="1"/>
</dbReference>
<evidence type="ECO:0000313" key="8">
    <source>
        <dbReference type="Proteomes" id="UP000001304"/>
    </source>
</evidence>
<keyword evidence="3" id="KW-0378">Hydrolase</keyword>
<evidence type="ECO:0000313" key="7">
    <source>
        <dbReference type="EMBL" id="ADM28258.1"/>
    </source>
</evidence>
<organism evidence="7 8">
    <name type="scientific">Ignisphaera aggregans (strain DSM 17230 / JCM 13409 / AQ1.S1)</name>
    <dbReference type="NCBI Taxonomy" id="583356"/>
    <lineage>
        <taxon>Archaea</taxon>
        <taxon>Thermoproteota</taxon>
        <taxon>Thermoprotei</taxon>
        <taxon>Desulfurococcales</taxon>
        <taxon>Desulfurococcaceae</taxon>
        <taxon>Ignisphaera</taxon>
    </lineage>
</organism>
<keyword evidence="8" id="KW-1185">Reference proteome</keyword>
<dbReference type="KEGG" id="iag:Igag_1456"/>
<dbReference type="GO" id="GO:0006508">
    <property type="term" value="P:proteolysis"/>
    <property type="evidence" value="ECO:0007669"/>
    <property type="project" value="UniProtKB-KW"/>
</dbReference>
<dbReference type="Gene3D" id="3.40.140.10">
    <property type="entry name" value="Cytidine Deaminase, domain 2"/>
    <property type="match status" value="1"/>
</dbReference>
<sequence length="147" mass="16697">MKIVLGISCYNVIVEKVLNNPTIEIVFFAIGTKVGDEFIVKGLIQCKNIAQNPSLEFIADPICVYKISRFIEQLNLDIIGIVHSHSAPPFPSEKDIEGMKKWPIVWIIVSNISGSMKAWLLDQEKNRLLEVDIDVREYECSYIDLSK</sequence>
<dbReference type="PANTHER" id="PTHR34858">
    <property type="entry name" value="CYSO-CYSTEINE PEPTIDASE"/>
    <property type="match status" value="1"/>
</dbReference>
<accession>E0SQK2</accession>
<proteinExistence type="predicted"/>
<evidence type="ECO:0000256" key="2">
    <source>
        <dbReference type="ARBA" id="ARBA00022723"/>
    </source>
</evidence>
<dbReference type="HOGENOM" id="CLU_116765_4_2_2"/>
<evidence type="ECO:0000256" key="3">
    <source>
        <dbReference type="ARBA" id="ARBA00022801"/>
    </source>
</evidence>
<protein>
    <recommendedName>
        <fullName evidence="6">JAB domain-containing protein</fullName>
    </recommendedName>
</protein>
<reference evidence="7 8" key="1">
    <citation type="journal article" date="2010" name="Stand. Genomic Sci.">
        <title>Complete genome sequence of Ignisphaera aggregans type strain (AQ1.S1).</title>
        <authorList>
            <person name="Goker M."/>
            <person name="Held B."/>
            <person name="Lapidus A."/>
            <person name="Nolan M."/>
            <person name="Spring S."/>
            <person name="Yasawong M."/>
            <person name="Lucas S."/>
            <person name="Glavina Del Rio T."/>
            <person name="Tice H."/>
            <person name="Cheng J.F."/>
            <person name="Goodwin L."/>
            <person name="Tapia R."/>
            <person name="Pitluck S."/>
            <person name="Liolios K."/>
            <person name="Ivanova N."/>
            <person name="Mavromatis K."/>
            <person name="Mikhailova N."/>
            <person name="Pati A."/>
            <person name="Chen A."/>
            <person name="Palaniappan K."/>
            <person name="Brambilla E."/>
            <person name="Land M."/>
            <person name="Hauser L."/>
            <person name="Chang Y.J."/>
            <person name="Jeffries C.D."/>
            <person name="Brettin T."/>
            <person name="Detter J.C."/>
            <person name="Han C."/>
            <person name="Rohde M."/>
            <person name="Sikorski J."/>
            <person name="Woyke T."/>
            <person name="Bristow J."/>
            <person name="Eisen J.A."/>
            <person name="Markowitz V."/>
            <person name="Hugenholtz P."/>
            <person name="Kyrpides N.C."/>
            <person name="Klenk H.P."/>
        </authorList>
    </citation>
    <scope>NUCLEOTIDE SEQUENCE [LARGE SCALE GENOMIC DNA]</scope>
    <source>
        <strain evidence="8">DSM 17230 / JCM 13409 / AQ1.S1</strain>
    </source>
</reference>
<name>E0SQK2_IGNAA</name>
<dbReference type="GO" id="GO:0008270">
    <property type="term" value="F:zinc ion binding"/>
    <property type="evidence" value="ECO:0007669"/>
    <property type="project" value="TreeGrafter"/>
</dbReference>
<dbReference type="STRING" id="583356.Igag_1456"/>
<dbReference type="AlphaFoldDB" id="E0SQK2"/>
<evidence type="ECO:0000256" key="5">
    <source>
        <dbReference type="ARBA" id="ARBA00023049"/>
    </source>
</evidence>
<dbReference type="CDD" id="cd08070">
    <property type="entry name" value="MPN_like"/>
    <property type="match status" value="1"/>
</dbReference>
<dbReference type="Pfam" id="PF14464">
    <property type="entry name" value="Prok-JAB"/>
    <property type="match status" value="1"/>
</dbReference>
<keyword evidence="1" id="KW-0645">Protease</keyword>
<dbReference type="BioCyc" id="IAGG583356:GHAH-1445-MONOMER"/>